<feature type="transmembrane region" description="Helical" evidence="6">
    <location>
        <begin position="12"/>
        <end position="31"/>
    </location>
</feature>
<evidence type="ECO:0000256" key="6">
    <source>
        <dbReference type="SAM" id="Phobius"/>
    </source>
</evidence>
<keyword evidence="5 6" id="KW-0472">Membrane</keyword>
<feature type="domain" description="EamA" evidence="7">
    <location>
        <begin position="166"/>
        <end position="302"/>
    </location>
</feature>
<feature type="transmembrane region" description="Helical" evidence="6">
    <location>
        <begin position="43"/>
        <end position="66"/>
    </location>
</feature>
<feature type="transmembrane region" description="Helical" evidence="6">
    <location>
        <begin position="164"/>
        <end position="185"/>
    </location>
</feature>
<feature type="transmembrane region" description="Helical" evidence="6">
    <location>
        <begin position="260"/>
        <end position="279"/>
    </location>
</feature>
<comment type="caution">
    <text evidence="8">The sequence shown here is derived from an EMBL/GenBank/DDBJ whole genome shotgun (WGS) entry which is preliminary data.</text>
</comment>
<protein>
    <submittedName>
        <fullName evidence="8">DMT family transporter</fullName>
    </submittedName>
</protein>
<dbReference type="InterPro" id="IPR037185">
    <property type="entry name" value="EmrE-like"/>
</dbReference>
<dbReference type="PANTHER" id="PTHR32322:SF2">
    <property type="entry name" value="EAMA DOMAIN-CONTAINING PROTEIN"/>
    <property type="match status" value="1"/>
</dbReference>
<proteinExistence type="inferred from homology"/>
<feature type="transmembrane region" description="Helical" evidence="6">
    <location>
        <begin position="106"/>
        <end position="127"/>
    </location>
</feature>
<reference evidence="8 9" key="1">
    <citation type="submission" date="2021-12" db="EMBL/GenBank/DDBJ databases">
        <title>Siccirubricoccus leaddurans sp. nov., a high concentration Zn2+ tolerance bacterium.</title>
        <authorList>
            <person name="Cao Y."/>
        </authorList>
    </citation>
    <scope>NUCLEOTIDE SEQUENCE [LARGE SCALE GENOMIC DNA]</scope>
    <source>
        <strain evidence="8 9">KC 17139</strain>
    </source>
</reference>
<sequence>MPDSPRDRAAEGALPPAALALMLLLCLVWGLNTVAMKLAGQGIPPVLLAGLRSLVGTFTLLGWCRWRGLGFGAWRRDGTLPLGLLSGVIFAAEFIAFYIGVQLTTASRAIIFMYGAPFFVAIGAHLLLPEDRLTRAKALGLLVAFAGLVLAFAEGLLVTTGPEALLGDALCLLGGALWGMTTLLVKASRLKRALPQTMLFYQLGLSVPLLLLASPLLGERWTLHLTPLVLGAFLYQAVAIAGISYLVWFRLVSSHSASRLAAFSVLSPIFGVLAGAVLLGDPLGPLFGLAVLLVAAGLWLVNRPAKR</sequence>
<comment type="subcellular location">
    <subcellularLocation>
        <location evidence="1">Membrane</location>
        <topology evidence="1">Multi-pass membrane protein</topology>
    </subcellularLocation>
</comment>
<dbReference type="EMBL" id="JAFIRR010000010">
    <property type="protein sequence ID" value="MCO6415009.1"/>
    <property type="molecule type" value="Genomic_DNA"/>
</dbReference>
<feature type="transmembrane region" description="Helical" evidence="6">
    <location>
        <begin position="78"/>
        <end position="100"/>
    </location>
</feature>
<dbReference type="SUPFAM" id="SSF103481">
    <property type="entry name" value="Multidrug resistance efflux transporter EmrE"/>
    <property type="match status" value="2"/>
</dbReference>
<evidence type="ECO:0000256" key="4">
    <source>
        <dbReference type="ARBA" id="ARBA00022989"/>
    </source>
</evidence>
<evidence type="ECO:0000256" key="2">
    <source>
        <dbReference type="ARBA" id="ARBA00007362"/>
    </source>
</evidence>
<dbReference type="Proteomes" id="UP001523392">
    <property type="component" value="Unassembled WGS sequence"/>
</dbReference>
<dbReference type="RefSeq" id="WP_252951618.1">
    <property type="nucleotide sequence ID" value="NZ_JAFIRR010000010.1"/>
</dbReference>
<dbReference type="InterPro" id="IPR000620">
    <property type="entry name" value="EamA_dom"/>
</dbReference>
<evidence type="ECO:0000256" key="1">
    <source>
        <dbReference type="ARBA" id="ARBA00004141"/>
    </source>
</evidence>
<evidence type="ECO:0000256" key="5">
    <source>
        <dbReference type="ARBA" id="ARBA00023136"/>
    </source>
</evidence>
<feature type="domain" description="EamA" evidence="7">
    <location>
        <begin position="19"/>
        <end position="152"/>
    </location>
</feature>
<feature type="transmembrane region" description="Helical" evidence="6">
    <location>
        <begin position="285"/>
        <end position="301"/>
    </location>
</feature>
<evidence type="ECO:0000256" key="3">
    <source>
        <dbReference type="ARBA" id="ARBA00022692"/>
    </source>
</evidence>
<dbReference type="PANTHER" id="PTHR32322">
    <property type="entry name" value="INNER MEMBRANE TRANSPORTER"/>
    <property type="match status" value="1"/>
</dbReference>
<name>A0ABT1CZD4_9PROT</name>
<organism evidence="8 9">
    <name type="scientific">Siccirubricoccus soli</name>
    <dbReference type="NCBI Taxonomy" id="2899147"/>
    <lineage>
        <taxon>Bacteria</taxon>
        <taxon>Pseudomonadati</taxon>
        <taxon>Pseudomonadota</taxon>
        <taxon>Alphaproteobacteria</taxon>
        <taxon>Acetobacterales</taxon>
        <taxon>Roseomonadaceae</taxon>
        <taxon>Siccirubricoccus</taxon>
    </lineage>
</organism>
<evidence type="ECO:0000313" key="8">
    <source>
        <dbReference type="EMBL" id="MCO6415009.1"/>
    </source>
</evidence>
<dbReference type="Pfam" id="PF00892">
    <property type="entry name" value="EamA"/>
    <property type="match status" value="2"/>
</dbReference>
<comment type="similarity">
    <text evidence="2">Belongs to the EamA transporter family.</text>
</comment>
<dbReference type="InterPro" id="IPR050638">
    <property type="entry name" value="AA-Vitamin_Transporters"/>
</dbReference>
<evidence type="ECO:0000313" key="9">
    <source>
        <dbReference type="Proteomes" id="UP001523392"/>
    </source>
</evidence>
<gene>
    <name evidence="8" type="ORF">JYK14_02300</name>
</gene>
<keyword evidence="3 6" id="KW-0812">Transmembrane</keyword>
<feature type="transmembrane region" description="Helical" evidence="6">
    <location>
        <begin position="197"/>
        <end position="217"/>
    </location>
</feature>
<accession>A0ABT1CZD4</accession>
<keyword evidence="9" id="KW-1185">Reference proteome</keyword>
<feature type="transmembrane region" description="Helical" evidence="6">
    <location>
        <begin position="229"/>
        <end position="248"/>
    </location>
</feature>
<evidence type="ECO:0000259" key="7">
    <source>
        <dbReference type="Pfam" id="PF00892"/>
    </source>
</evidence>
<feature type="transmembrane region" description="Helical" evidence="6">
    <location>
        <begin position="139"/>
        <end position="158"/>
    </location>
</feature>
<keyword evidence="4 6" id="KW-1133">Transmembrane helix</keyword>